<dbReference type="PANTHER" id="PTHR15657:SF1">
    <property type="entry name" value="THYROID TRANSCRIPTION FACTOR 1-ASSOCIATED PROTEIN 26"/>
    <property type="match status" value="1"/>
</dbReference>
<accession>A0ABP0U1E7</accession>
<feature type="compositionally biased region" description="Basic residues" evidence="1">
    <location>
        <begin position="201"/>
        <end position="212"/>
    </location>
</feature>
<dbReference type="PANTHER" id="PTHR15657">
    <property type="entry name" value="THYROID TRANSCRIPTION FACTOR 1-ASSOCIATED PROTEIN 26"/>
    <property type="match status" value="1"/>
</dbReference>
<evidence type="ECO:0000313" key="3">
    <source>
        <dbReference type="Proteomes" id="UP001497512"/>
    </source>
</evidence>
<reference evidence="2" key="1">
    <citation type="submission" date="2024-02" db="EMBL/GenBank/DDBJ databases">
        <authorList>
            <consortium name="ELIXIR-Norway"/>
            <consortium name="Elixir Norway"/>
        </authorList>
    </citation>
    <scope>NUCLEOTIDE SEQUENCE</scope>
</reference>
<evidence type="ECO:0000256" key="1">
    <source>
        <dbReference type="SAM" id="MobiDB-lite"/>
    </source>
</evidence>
<keyword evidence="3" id="KW-1185">Reference proteome</keyword>
<dbReference type="InterPro" id="IPR013730">
    <property type="entry name" value="Fyv7/TAP26"/>
</dbReference>
<feature type="compositionally biased region" description="Polar residues" evidence="1">
    <location>
        <begin position="136"/>
        <end position="146"/>
    </location>
</feature>
<dbReference type="Proteomes" id="UP001497512">
    <property type="component" value="Chromosome 17"/>
</dbReference>
<protein>
    <recommendedName>
        <fullName evidence="4">rRNA-processing protein FYV7</fullName>
    </recommendedName>
</protein>
<feature type="compositionally biased region" description="Basic and acidic residues" evidence="1">
    <location>
        <begin position="156"/>
        <end position="200"/>
    </location>
</feature>
<evidence type="ECO:0008006" key="4">
    <source>
        <dbReference type="Google" id="ProtNLM"/>
    </source>
</evidence>
<feature type="non-terminal residue" evidence="2">
    <location>
        <position position="1"/>
    </location>
</feature>
<organism evidence="2 3">
    <name type="scientific">Sphagnum troendelagicum</name>
    <dbReference type="NCBI Taxonomy" id="128251"/>
    <lineage>
        <taxon>Eukaryota</taxon>
        <taxon>Viridiplantae</taxon>
        <taxon>Streptophyta</taxon>
        <taxon>Embryophyta</taxon>
        <taxon>Bryophyta</taxon>
        <taxon>Sphagnophytina</taxon>
        <taxon>Sphagnopsida</taxon>
        <taxon>Sphagnales</taxon>
        <taxon>Sphagnaceae</taxon>
        <taxon>Sphagnum</taxon>
    </lineage>
</organism>
<proteinExistence type="predicted"/>
<dbReference type="EMBL" id="OZ019909">
    <property type="protein sequence ID" value="CAK9209842.1"/>
    <property type="molecule type" value="Genomic_DNA"/>
</dbReference>
<feature type="region of interest" description="Disordered" evidence="1">
    <location>
        <begin position="123"/>
        <end position="212"/>
    </location>
</feature>
<dbReference type="Pfam" id="PF08524">
    <property type="entry name" value="rRNA_processing"/>
    <property type="match status" value="1"/>
</dbReference>
<gene>
    <name evidence="2" type="ORF">CSSPTR1EN2_LOCUS10131</name>
</gene>
<name>A0ABP0U1E7_9BRYO</name>
<sequence>KKKKKADGGGNDDGNADKGESGGRGSAFFKKNKKRKLLGGGGGGLSLEALAFGKNKPFATASQIRKQRELYQNAKKVQKYRKTVKHLAEEGHRFEPCIALTTSDAEVGDEDISRNEQTLVGNMIKPHHSGNRENNMHTQWNGASTETRGRVQVQSKLEKLRQQSEKKEEGEKLWTEKREAIARQQEARDKAQCERKDAQRKMRKKTQRGQPVMKHRIEHLLDTLQRQVAR</sequence>
<evidence type="ECO:0000313" key="2">
    <source>
        <dbReference type="EMBL" id="CAK9209842.1"/>
    </source>
</evidence>
<feature type="region of interest" description="Disordered" evidence="1">
    <location>
        <begin position="1"/>
        <end position="28"/>
    </location>
</feature>